<organism evidence="2 3">
    <name type="scientific">Eumeta variegata</name>
    <name type="common">Bagworm moth</name>
    <name type="synonym">Eumeta japonica</name>
    <dbReference type="NCBI Taxonomy" id="151549"/>
    <lineage>
        <taxon>Eukaryota</taxon>
        <taxon>Metazoa</taxon>
        <taxon>Ecdysozoa</taxon>
        <taxon>Arthropoda</taxon>
        <taxon>Hexapoda</taxon>
        <taxon>Insecta</taxon>
        <taxon>Pterygota</taxon>
        <taxon>Neoptera</taxon>
        <taxon>Endopterygota</taxon>
        <taxon>Lepidoptera</taxon>
        <taxon>Glossata</taxon>
        <taxon>Ditrysia</taxon>
        <taxon>Tineoidea</taxon>
        <taxon>Psychidae</taxon>
        <taxon>Oiketicinae</taxon>
        <taxon>Eumeta</taxon>
    </lineage>
</organism>
<feature type="compositionally biased region" description="Polar residues" evidence="1">
    <location>
        <begin position="817"/>
        <end position="839"/>
    </location>
</feature>
<dbReference type="PRINTS" id="PR00021">
    <property type="entry name" value="PRORICH"/>
</dbReference>
<comment type="caution">
    <text evidence="2">The sequence shown here is derived from an EMBL/GenBank/DDBJ whole genome shotgun (WGS) entry which is preliminary data.</text>
</comment>
<proteinExistence type="predicted"/>
<name>A0A4C1VUE2_EUMVA</name>
<evidence type="ECO:0000313" key="2">
    <source>
        <dbReference type="EMBL" id="GBP42748.1"/>
    </source>
</evidence>
<feature type="compositionally biased region" description="Basic and acidic residues" evidence="1">
    <location>
        <begin position="806"/>
        <end position="816"/>
    </location>
</feature>
<sequence length="2675" mass="299699">MLRNIIAKFRRLITPASKAEVVRNPTSRTSRLCLALTLVEDAASEPDDAAVDPDRGRIDRSRPTRIKHTKNLGIGQKPEKGRDVFELCQTTFFHSMKVFDTRYFLNARIVPPRAQRADVTLGPISLWQMLKPYRGSKAKEQTTSKVEENVCKNVIEKIFDQEKSGHIEKKDANDKVNMSATATAQSKQKPLIRTAIQTAVDGKSNTRSLNRQVDENILKIPIIDKTPLKEKPNVNVAKISETDKKSHKAEIAGQVNNKEKIITNSPVISQPDETSFKNNTDGRVNGLEIAQVVKMMKNNESDKKTLKSDIIDGENVANVIDKKENLENKVSATKIDSGNEFKQAEQSMINNEKDEKKETNTNRSDAETRSPLVEKANEKMRNKLELETEYAYKPSTEIDGILKAFGVNAKYKERHNEVTPAHRLQMGADDSLGSPVLDNSARKTDGPYKENDEPLTINLNRSQCTRNISENDTSVKEEIKAGREQLLKKIALETNTLTTLSGQNNENSSSKRVEISSAFGENENSQLKDIEKENVLQTKANKMQESHYKNITAEPTRKPVPINDIGPSSKIESKSVPIVKEALACVNTSNSEKSAAYFKHYAPKPENVNIETNRTDEQAHSDLKEMIMKINAAEYEYHKQSADDAVAKMRPTKPDSAIRESIAKMNVLEFEDPNNPLSDWATVNTNASERDAPGAQEERPSDGCGALPCPCPPSKRMCPRKSESPRKQSPDCPPGPISVKPYHSPQMRCPPNYSYPECPARPGWNYGCRCGRLCPFCMRYGLCKWPSCSLAKQTKTFSTPYTIGTDSDKHGSDRGCTDSNSCQRPPSESPSYKCHSTSADSSNYTIGTDSSKSCGIIPSSTISLDNLFSRVNIADFLIQNYNALHESISTFFKKRHSNPSGGVLLKGRKTFDPWSPVPSWPSPKTQKPKLPECPPGCRLVPLPKLRPVEGIFRQLVKCKGINYGVPLRTKYDEERCRQIIERIFGSEDYRMISNVHLIPGINNVKDHKQFFKREDTTSGGGSGSIPIDKFDSKSFESSQKREGEVMRDLEIDEVKLKQRHEVKDEVIGEKYNSFSGSERKAVDQTLENVTLNVPAERFERILKKFREQLKSKSYVQTKEVRETIEEKKQEDIPFLETSIDHVVDVVTKKVEAPELRQVEVPDFNRLENTKEKLLDDDVTLGARLQMEQQKLLRRLQFVLKKRDKPDPRTLFDAEQKRNIPVSSAIHQKMQNLLSSTEKRQDISAKSGIIPRSSLIEGHQKVIDCKKPKTHESTFQSISQGSIDEVVEMREMSSKDIPLYKNVPTENEKSSKEISIADKNNLTKETSLNAQFLPEGIIEPVGTEMGYEEQFTHTLAPSQLNDHLISATERHKNKVVNETKQKALEDSISAFSDSSVPLKTPELVLTPSQLPNYMIGSVPQKEEYVKSKIDEPRTELITKERFKDHAAMAIESNLNKKKITESHISLPTQKLLNYISRKEHEINAKVKDRTTRNVSVSEKQSNNEEPLDILSIRSTDTQAIPNEENKPVQPSTSFVRGSENLLEKTGVTTKSFIEKEPLNTYSETSSLRQPQPLNKGKSFDRKIETSEPNETERYQLKDHLSVINAIPITKNKENQSKDSTAVSSIQKMPKVTRENVYSTHSSLSKIRPVNIEKYKKIKDPVVLSTKVLADETGERTNVVSRTRLIKNNIASAKHQTGDRATSTSLQKKVPENFERFVVSATRKRRKRAMMKELSNRHIISADTKTSYKENVSNLTKYVSQPPIEKPRKLEIKEVISTKVEKSLDEPNKSLSFYSDLLEKSKEEPHMTEHNQIADYLIASVKAQDLAKNMASNISVAASSAISKNKNIQPIKYNTTANQIDKPTKLETISVNERPPYVRPTKSFIKPKVNVSQVIESPRKPPALTDSGTQFAVGQNLFKDTKYEHQKRGGLENDPPKILSAKAEVKRDDKKPPDIPKRPSKSHITDRFTVSISPLSNSISDDIRDPLNLSHKVPPNIGIPVKYIENESSHKRPVCDVALFPVLQHDAFRETSKNDAIKNDPVTESFSTKVMDKAVNKKSVHNDHETDHRFEYKKFTTGTHDDVGETSIDKRVTFDSVKSTTDTKLNLTSTADSCTNGQTTTEVVIDSTLNCKPRTVGFCKSSADDNKNTADIKNVGDERNNMSNINDSAIDSESKATKVFVPGDEDKSHKITNSVLDDKITRASVFVHNVESNINADDDVKSIVGRDAANVDVEGNIFDDEAPDSNVVWEGIPSQSYKETPTKQSQIPKLIAVFDNKEYYSFKSLIHDIHLKNASIPMSTVGSRSVSTFQAKMSLSSAETNMSTPLPTMSTPVHLHPPPHHVHHVHPLSTSKTDMSTSVSPPPCPPPPPPRCPPPKPKCPPPCPPPPCPPPCPPPKPKCPPPCPAPKPACPPCPKFSLIDANHSPRLDAIVSPESLDGFTLNNRKIPHPAYTPHFPPRFTPPGFRWDWHFPRSPTPAIPDAFNPKTSPGMSPPPRPEPLKMPTIPSTTKRPPRRVLASTPNTSPLPNKTKPDWLIAHGLDLVETDYNYPYEIISRAYNMEHFDHFLCLITGGQEEALCKIRKKSVLYIQAGEDAGKIAARLRCRSARRKYHHHARSVYRGLLATIVTEAMTKSGTDSLPCHSHDMRLRHYRSIGRLSGAKPVVAVSNATCTTTVVRT</sequence>
<keyword evidence="3" id="KW-1185">Reference proteome</keyword>
<feature type="region of interest" description="Disordered" evidence="1">
    <location>
        <begin position="2337"/>
        <end position="2369"/>
    </location>
</feature>
<feature type="region of interest" description="Disordered" evidence="1">
    <location>
        <begin position="2477"/>
        <end position="2521"/>
    </location>
</feature>
<feature type="region of interest" description="Disordered" evidence="1">
    <location>
        <begin position="1559"/>
        <end position="1589"/>
    </location>
</feature>
<feature type="compositionally biased region" description="Pro residues" evidence="1">
    <location>
        <begin position="2358"/>
        <end position="2369"/>
    </location>
</feature>
<feature type="compositionally biased region" description="Polar residues" evidence="1">
    <location>
        <begin position="2347"/>
        <end position="2357"/>
    </location>
</feature>
<reference evidence="2 3" key="1">
    <citation type="journal article" date="2019" name="Commun. Biol.">
        <title>The bagworm genome reveals a unique fibroin gene that provides high tensile strength.</title>
        <authorList>
            <person name="Kono N."/>
            <person name="Nakamura H."/>
            <person name="Ohtoshi R."/>
            <person name="Tomita M."/>
            <person name="Numata K."/>
            <person name="Arakawa K."/>
        </authorList>
    </citation>
    <scope>NUCLEOTIDE SEQUENCE [LARGE SCALE GENOMIC DNA]</scope>
</reference>
<feature type="compositionally biased region" description="Basic and acidic residues" evidence="1">
    <location>
        <begin position="1922"/>
        <end position="1933"/>
    </location>
</feature>
<feature type="compositionally biased region" description="Basic and acidic residues" evidence="1">
    <location>
        <begin position="1941"/>
        <end position="1955"/>
    </location>
</feature>
<evidence type="ECO:0000256" key="1">
    <source>
        <dbReference type="SAM" id="MobiDB-lite"/>
    </source>
</evidence>
<feature type="compositionally biased region" description="Basic and acidic residues" evidence="1">
    <location>
        <begin position="1576"/>
        <end position="1589"/>
    </location>
</feature>
<dbReference type="STRING" id="151549.A0A4C1VUE2"/>
<feature type="region of interest" description="Disordered" evidence="1">
    <location>
        <begin position="347"/>
        <end position="375"/>
    </location>
</feature>
<feature type="region of interest" description="Disordered" evidence="1">
    <location>
        <begin position="800"/>
        <end position="839"/>
    </location>
</feature>
<gene>
    <name evidence="2" type="ORF">EVAR_23386_1</name>
</gene>
<dbReference type="Proteomes" id="UP000299102">
    <property type="component" value="Unassembled WGS sequence"/>
</dbReference>
<feature type="region of interest" description="Disordered" evidence="1">
    <location>
        <begin position="1922"/>
        <end position="1964"/>
    </location>
</feature>
<feature type="compositionally biased region" description="Basic and acidic residues" evidence="1">
    <location>
        <begin position="440"/>
        <end position="452"/>
    </location>
</feature>
<evidence type="ECO:0000313" key="3">
    <source>
        <dbReference type="Proteomes" id="UP000299102"/>
    </source>
</evidence>
<dbReference type="EMBL" id="BGZK01000423">
    <property type="protein sequence ID" value="GBP42748.1"/>
    <property type="molecule type" value="Genomic_DNA"/>
</dbReference>
<feature type="compositionally biased region" description="Basic and acidic residues" evidence="1">
    <location>
        <begin position="351"/>
        <end position="368"/>
    </location>
</feature>
<accession>A0A4C1VUE2</accession>
<protein>
    <submittedName>
        <fullName evidence="2">Uncharacterized protein</fullName>
    </submittedName>
</protein>
<feature type="region of interest" description="Disordered" evidence="1">
    <location>
        <begin position="426"/>
        <end position="453"/>
    </location>
</feature>
<feature type="compositionally biased region" description="Polar residues" evidence="1">
    <location>
        <begin position="1559"/>
        <end position="1571"/>
    </location>
</feature>